<gene>
    <name evidence="1" type="ORF">O181_003224</name>
</gene>
<organism evidence="1 2">
    <name type="scientific">Austropuccinia psidii MF-1</name>
    <dbReference type="NCBI Taxonomy" id="1389203"/>
    <lineage>
        <taxon>Eukaryota</taxon>
        <taxon>Fungi</taxon>
        <taxon>Dikarya</taxon>
        <taxon>Basidiomycota</taxon>
        <taxon>Pucciniomycotina</taxon>
        <taxon>Pucciniomycetes</taxon>
        <taxon>Pucciniales</taxon>
        <taxon>Sphaerophragmiaceae</taxon>
        <taxon>Austropuccinia</taxon>
    </lineage>
</organism>
<protein>
    <submittedName>
        <fullName evidence="1">Uncharacterized protein</fullName>
    </submittedName>
</protein>
<evidence type="ECO:0000313" key="2">
    <source>
        <dbReference type="Proteomes" id="UP000765509"/>
    </source>
</evidence>
<proteinExistence type="predicted"/>
<evidence type="ECO:0000313" key="1">
    <source>
        <dbReference type="EMBL" id="MBW0463509.1"/>
    </source>
</evidence>
<dbReference type="Proteomes" id="UP000765509">
    <property type="component" value="Unassembled WGS sequence"/>
</dbReference>
<keyword evidence="2" id="KW-1185">Reference proteome</keyword>
<comment type="caution">
    <text evidence="1">The sequence shown here is derived from an EMBL/GenBank/DDBJ whole genome shotgun (WGS) entry which is preliminary data.</text>
</comment>
<reference evidence="1" key="1">
    <citation type="submission" date="2021-03" db="EMBL/GenBank/DDBJ databases">
        <title>Draft genome sequence of rust myrtle Austropuccinia psidii MF-1, a brazilian biotype.</title>
        <authorList>
            <person name="Quecine M.C."/>
            <person name="Pachon D.M.R."/>
            <person name="Bonatelli M.L."/>
            <person name="Correr F.H."/>
            <person name="Franceschini L.M."/>
            <person name="Leite T.F."/>
            <person name="Margarido G.R.A."/>
            <person name="Almeida C.A."/>
            <person name="Ferrarezi J.A."/>
            <person name="Labate C.A."/>
        </authorList>
    </citation>
    <scope>NUCLEOTIDE SEQUENCE</scope>
    <source>
        <strain evidence="1">MF-1</strain>
    </source>
</reference>
<name>A0A9Q3GDM7_9BASI</name>
<accession>A0A9Q3GDM7</accession>
<sequence length="123" mass="13913">MECIQPTNTEINQSPAPQALQTDTFLSHFMQKQETLLAMISNLQHDVNKLKFDTNTPKKAPSVENSKITCEKAHHDVKVTQQARSEPTPNLITHKKKKATSQFPKPSPIREVTVPIVRHSPQH</sequence>
<dbReference type="EMBL" id="AVOT02000570">
    <property type="protein sequence ID" value="MBW0463509.1"/>
    <property type="molecule type" value="Genomic_DNA"/>
</dbReference>
<dbReference type="AlphaFoldDB" id="A0A9Q3GDM7"/>